<organism evidence="3 4">
    <name type="scientific">Purpureocillium lilacinum</name>
    <name type="common">Paecilomyces lilacinus</name>
    <dbReference type="NCBI Taxonomy" id="33203"/>
    <lineage>
        <taxon>Eukaryota</taxon>
        <taxon>Fungi</taxon>
        <taxon>Dikarya</taxon>
        <taxon>Ascomycota</taxon>
        <taxon>Pezizomycotina</taxon>
        <taxon>Sordariomycetes</taxon>
        <taxon>Hypocreomycetidae</taxon>
        <taxon>Hypocreales</taxon>
        <taxon>Ophiocordycipitaceae</taxon>
        <taxon>Purpureocillium</taxon>
    </lineage>
</organism>
<keyword evidence="2" id="KW-0812">Transmembrane</keyword>
<sequence>MHARIFPAPPHYQSHPSRQPRTHARNHAAAACLAHLCARSARVYQARPTSHRRARACTHFLSLSHLLIRASHRASLSPIPCQSDHRPLRLFIPLASALQQTIALCRDPSPLPAAADDEHPAAAAAPRASPAWPNGAHARASGFEQQVERDQRERRSRALLKSDFGSRQRRHVFRAHFRVHAHLADRDAGMHPSPPRTPPPIPSETAPLDKIPMMGMLAWFINIFVSHNALTPDPILILFITSVLALAWAVFTLFSYHRSSANARLVSLVDMGIFGTLIAGVYLLRGIADADCSDDPSQSRLWTNRVAVPAVVDWQPNKPCAMLKASWAFAIMNIIFFFTTAVAAFSHGDSLSAYYGDERVVRTRHTTHYHHGGRHGHRHHSRSRSGGSRRSHSHSRRVYV</sequence>
<dbReference type="Proteomes" id="UP001287286">
    <property type="component" value="Unassembled WGS sequence"/>
</dbReference>
<evidence type="ECO:0000313" key="4">
    <source>
        <dbReference type="Proteomes" id="UP001287286"/>
    </source>
</evidence>
<reference evidence="3 4" key="1">
    <citation type="journal article" date="2024" name="Microbiol. Resour. Announc.">
        <title>Genome annotations for the ascomycete fungi Trichoderma harzianum, Trichoderma aggressivum, and Purpureocillium lilacinum.</title>
        <authorList>
            <person name="Beijen E.P.W."/>
            <person name="Ohm R.A."/>
        </authorList>
    </citation>
    <scope>NUCLEOTIDE SEQUENCE [LARGE SCALE GENOMIC DNA]</scope>
    <source>
        <strain evidence="3 4">CBS 150709</strain>
    </source>
</reference>
<evidence type="ECO:0000256" key="1">
    <source>
        <dbReference type="SAM" id="MobiDB-lite"/>
    </source>
</evidence>
<comment type="caution">
    <text evidence="3">The sequence shown here is derived from an EMBL/GenBank/DDBJ whole genome shotgun (WGS) entry which is preliminary data.</text>
</comment>
<feature type="transmembrane region" description="Helical" evidence="2">
    <location>
        <begin position="268"/>
        <end position="288"/>
    </location>
</feature>
<keyword evidence="2" id="KW-0472">Membrane</keyword>
<feature type="region of interest" description="Disordered" evidence="1">
    <location>
        <begin position="368"/>
        <end position="400"/>
    </location>
</feature>
<feature type="transmembrane region" description="Helical" evidence="2">
    <location>
        <begin position="325"/>
        <end position="345"/>
    </location>
</feature>
<feature type="compositionally biased region" description="Pro residues" evidence="1">
    <location>
        <begin position="192"/>
        <end position="202"/>
    </location>
</feature>
<keyword evidence="2" id="KW-1133">Transmembrane helix</keyword>
<keyword evidence="4" id="KW-1185">Reference proteome</keyword>
<feature type="region of interest" description="Disordered" evidence="1">
    <location>
        <begin position="109"/>
        <end position="161"/>
    </location>
</feature>
<evidence type="ECO:0008006" key="5">
    <source>
        <dbReference type="Google" id="ProtNLM"/>
    </source>
</evidence>
<proteinExistence type="predicted"/>
<name>A0ABR0BQ50_PURLI</name>
<feature type="region of interest" description="Disordered" evidence="1">
    <location>
        <begin position="1"/>
        <end position="25"/>
    </location>
</feature>
<feature type="transmembrane region" description="Helical" evidence="2">
    <location>
        <begin position="235"/>
        <end position="256"/>
    </location>
</feature>
<dbReference type="EMBL" id="JAWRVI010000044">
    <property type="protein sequence ID" value="KAK4086056.1"/>
    <property type="molecule type" value="Genomic_DNA"/>
</dbReference>
<feature type="region of interest" description="Disordered" evidence="1">
    <location>
        <begin position="185"/>
        <end position="206"/>
    </location>
</feature>
<evidence type="ECO:0000313" key="3">
    <source>
        <dbReference type="EMBL" id="KAK4086056.1"/>
    </source>
</evidence>
<evidence type="ECO:0000256" key="2">
    <source>
        <dbReference type="SAM" id="Phobius"/>
    </source>
</evidence>
<gene>
    <name evidence="3" type="ORF">Purlil1_9585</name>
</gene>
<accession>A0ABR0BQ50</accession>
<feature type="compositionally biased region" description="Low complexity" evidence="1">
    <location>
        <begin position="121"/>
        <end position="133"/>
    </location>
</feature>
<protein>
    <recommendedName>
        <fullName evidence="5">MARVEL domain-containing protein</fullName>
    </recommendedName>
</protein>